<proteinExistence type="predicted"/>
<reference evidence="1" key="1">
    <citation type="journal article" date="2021" name="mSystems">
        <title>Bacteria and Archaea Synergistically Convert Glycine Betaine to Biogenic Methane in the Formosa Cold Seep of the South China Sea.</title>
        <authorList>
            <person name="Li L."/>
            <person name="Zhang W."/>
            <person name="Zhang S."/>
            <person name="Song L."/>
            <person name="Sun Q."/>
            <person name="Zhang H."/>
            <person name="Xiang H."/>
            <person name="Dong X."/>
        </authorList>
    </citation>
    <scope>NUCLEOTIDE SEQUENCE</scope>
    <source>
        <strain evidence="1">ZWT</strain>
    </source>
</reference>
<evidence type="ECO:0000313" key="1">
    <source>
        <dbReference type="EMBL" id="MCM1991003.1"/>
    </source>
</evidence>
<comment type="caution">
    <text evidence="1">The sequence shown here is derived from an EMBL/GenBank/DDBJ whole genome shotgun (WGS) entry which is preliminary data.</text>
</comment>
<sequence length="561" mass="63476">MNQRKVIKLISIVLLAMFTFVSCSKGAKEISQALLKTAKIKSYTFDSSAKMHLEFPGELIGLEGSFPLDLKLSSTGAYKQNADKLPTALVNMNLDVMDLNFDTEYYIEPSKDGEKNLQYYMKMPKFMKSALGFGTKKEEYLEFNLNELLSIISYAPIDNELYEQILTSQETAIEMNKDVLDILQSLGTDKSLKNIITDKGYQTLKRRKGTIKAKTYELNINNENFKLLLKSIVSNDEAIKKLLELTKKYSAEIGEIDVDSILSELNTNREMLLSQIDVLPDILGEKGLTCTFSIKNGNIIYQKYALDINVENMVKLQAEIETSYYDINDPIKIARPKIANNSINAIELLNKLDPFYGKIEEETVKIESKNSSFLRELILLQDTGSSIEGTVSDYFYPQEKAIYHFTDEAGIEVYSIGLEYFTDEKIQAKYSSPYGDYSIVYSLKDNIARTVYLSEYTESTELISEENMLGSTMISGPLKEGNFWTNIDNIDNTITYISSVSTEVTTPSGTYNAIELINFVDDNNYIINYYAKGVGLVKTITNLNSDYESVNTTLELSKIEK</sequence>
<evidence type="ECO:0008006" key="3">
    <source>
        <dbReference type="Google" id="ProtNLM"/>
    </source>
</evidence>
<dbReference type="PROSITE" id="PS51257">
    <property type="entry name" value="PROKAR_LIPOPROTEIN"/>
    <property type="match status" value="1"/>
</dbReference>
<reference evidence="1" key="2">
    <citation type="submission" date="2021-04" db="EMBL/GenBank/DDBJ databases">
        <authorList>
            <person name="Dong X."/>
        </authorList>
    </citation>
    <scope>NUCLEOTIDE SEQUENCE</scope>
    <source>
        <strain evidence="1">ZWT</strain>
    </source>
</reference>
<name>A0A9J6P381_9CLOT</name>
<organism evidence="1 2">
    <name type="scientific">Oceanirhabdus seepicola</name>
    <dbReference type="NCBI Taxonomy" id="2828781"/>
    <lineage>
        <taxon>Bacteria</taxon>
        <taxon>Bacillati</taxon>
        <taxon>Bacillota</taxon>
        <taxon>Clostridia</taxon>
        <taxon>Eubacteriales</taxon>
        <taxon>Clostridiaceae</taxon>
        <taxon>Oceanirhabdus</taxon>
    </lineage>
</organism>
<dbReference type="RefSeq" id="WP_250860113.1">
    <property type="nucleotide sequence ID" value="NZ_JAGSOJ010000003.1"/>
</dbReference>
<protein>
    <recommendedName>
        <fullName evidence="3">Lipoprotein</fullName>
    </recommendedName>
</protein>
<dbReference type="Proteomes" id="UP001056429">
    <property type="component" value="Unassembled WGS sequence"/>
</dbReference>
<dbReference type="EMBL" id="JAGSOJ010000003">
    <property type="protein sequence ID" value="MCM1991003.1"/>
    <property type="molecule type" value="Genomic_DNA"/>
</dbReference>
<accession>A0A9J6P381</accession>
<keyword evidence="2" id="KW-1185">Reference proteome</keyword>
<dbReference type="AlphaFoldDB" id="A0A9J6P381"/>
<evidence type="ECO:0000313" key="2">
    <source>
        <dbReference type="Proteomes" id="UP001056429"/>
    </source>
</evidence>
<gene>
    <name evidence="1" type="ORF">KDK92_14825</name>
</gene>